<keyword evidence="2" id="KW-0812">Transmembrane</keyword>
<evidence type="ECO:0000256" key="1">
    <source>
        <dbReference type="SAM" id="MobiDB-lite"/>
    </source>
</evidence>
<feature type="region of interest" description="Disordered" evidence="1">
    <location>
        <begin position="183"/>
        <end position="226"/>
    </location>
</feature>
<dbReference type="WBParaSite" id="MCU_009829-RA">
    <property type="protein sequence ID" value="MCU_009829-RA"/>
    <property type="gene ID" value="MCU_009829"/>
</dbReference>
<accession>A0A5K3FMM4</accession>
<keyword evidence="2" id="KW-1133">Transmembrane helix</keyword>
<evidence type="ECO:0000313" key="3">
    <source>
        <dbReference type="WBParaSite" id="MCU_009829-RA"/>
    </source>
</evidence>
<feature type="transmembrane region" description="Helical" evidence="2">
    <location>
        <begin position="64"/>
        <end position="89"/>
    </location>
</feature>
<proteinExistence type="predicted"/>
<reference evidence="3" key="1">
    <citation type="submission" date="2019-11" db="UniProtKB">
        <authorList>
            <consortium name="WormBaseParasite"/>
        </authorList>
    </citation>
    <scope>IDENTIFICATION</scope>
</reference>
<keyword evidence="2" id="KW-0472">Membrane</keyword>
<sequence length="286" mass="31358">MTVSVQHAKKRQENASDFLVVLVLRPEDVDCDGIATVVKPGHQHLPRIKNVTISVSPTLAGYHYYLPIYGAVGIYVLFYIAAAAIILLYRSYDKQVSYYLGYPSGFTTHTVPRNAPNATLPPPLANFVQFASEDPITCARQPVDGGSSLVLASRASTSASTVVSSTYQLPLHQPRSFFSSSSSFEFNNNDDSTKRLRKSHHQVPLSPLQRSKHHRRTVSYGSTRDTAARRTGSLVERWATCSMLNVSLEAGVVLPMVTQGEGSETNNESRIDIDALNGPKLNKHVG</sequence>
<name>A0A5K3FMM4_MESCO</name>
<dbReference type="AlphaFoldDB" id="A0A5K3FMM4"/>
<evidence type="ECO:0000256" key="2">
    <source>
        <dbReference type="SAM" id="Phobius"/>
    </source>
</evidence>
<protein>
    <submittedName>
        <fullName evidence="3">Uncharacterized protein</fullName>
    </submittedName>
</protein>
<organism evidence="3">
    <name type="scientific">Mesocestoides corti</name>
    <name type="common">Flatworm</name>
    <dbReference type="NCBI Taxonomy" id="53468"/>
    <lineage>
        <taxon>Eukaryota</taxon>
        <taxon>Metazoa</taxon>
        <taxon>Spiralia</taxon>
        <taxon>Lophotrochozoa</taxon>
        <taxon>Platyhelminthes</taxon>
        <taxon>Cestoda</taxon>
        <taxon>Eucestoda</taxon>
        <taxon>Cyclophyllidea</taxon>
        <taxon>Mesocestoididae</taxon>
        <taxon>Mesocestoides</taxon>
    </lineage>
</organism>